<sequence length="121" mass="13275">MNRSEQQLTRLATAHGLFNLVGGLWPAVSVRAFELVFGRKTDRWLQRTTGGLLAGIGWAQLRASAEGDWRQARRIGAVAATTLLAIDLLYVPKGRIGKVYLADAACEAAWLAAWAVKTRNR</sequence>
<gene>
    <name evidence="1" type="ORF">EKG83_30245</name>
</gene>
<dbReference type="EMBL" id="CP034550">
    <property type="protein sequence ID" value="QFZ21095.1"/>
    <property type="molecule type" value="Genomic_DNA"/>
</dbReference>
<evidence type="ECO:0000313" key="1">
    <source>
        <dbReference type="EMBL" id="QFZ21095.1"/>
    </source>
</evidence>
<proteinExistence type="predicted"/>
<name>A0A5Q0H5D5_SACSY</name>
<dbReference type="RefSeq" id="WP_033430266.1">
    <property type="nucleotide sequence ID" value="NZ_CP034550.1"/>
</dbReference>
<dbReference type="Proteomes" id="UP000325787">
    <property type="component" value="Chromosome"/>
</dbReference>
<evidence type="ECO:0000313" key="2">
    <source>
        <dbReference type="Proteomes" id="UP000325787"/>
    </source>
</evidence>
<evidence type="ECO:0008006" key="3">
    <source>
        <dbReference type="Google" id="ProtNLM"/>
    </source>
</evidence>
<reference evidence="2" key="1">
    <citation type="journal article" date="2021" name="Curr. Microbiol.">
        <title>Complete genome of nocamycin-producing strain Saccharothrix syringae NRRL B-16468 reveals the biosynthetic potential for secondary metabolites.</title>
        <authorList>
            <person name="Mo X."/>
            <person name="Yang S."/>
        </authorList>
    </citation>
    <scope>NUCLEOTIDE SEQUENCE [LARGE SCALE GENOMIC DNA]</scope>
    <source>
        <strain evidence="2">ATCC 51364 / DSM 43886 / JCM 6844 / KCTC 9398 / NBRC 14523 / NRRL B-16468 / INA 2240</strain>
    </source>
</reference>
<dbReference type="AlphaFoldDB" id="A0A5Q0H5D5"/>
<accession>A0A5Q0H5D5</accession>
<protein>
    <recommendedName>
        <fullName evidence="3">DUF4267 domain-containing protein</fullName>
    </recommendedName>
</protein>
<dbReference type="OrthoDB" id="799809at2"/>
<keyword evidence="2" id="KW-1185">Reference proteome</keyword>
<dbReference type="KEGG" id="ssyi:EKG83_30245"/>
<organism evidence="1 2">
    <name type="scientific">Saccharothrix syringae</name>
    <name type="common">Nocardiopsis syringae</name>
    <dbReference type="NCBI Taxonomy" id="103733"/>
    <lineage>
        <taxon>Bacteria</taxon>
        <taxon>Bacillati</taxon>
        <taxon>Actinomycetota</taxon>
        <taxon>Actinomycetes</taxon>
        <taxon>Pseudonocardiales</taxon>
        <taxon>Pseudonocardiaceae</taxon>
        <taxon>Saccharothrix</taxon>
    </lineage>
</organism>